<sequence>MSLPVSEKVITPESSGVTKEKLDAFLKVLTPQSRVAYDLTMA</sequence>
<organism evidence="1 2">
    <name type="scientific">Kipferlia bialata</name>
    <dbReference type="NCBI Taxonomy" id="797122"/>
    <lineage>
        <taxon>Eukaryota</taxon>
        <taxon>Metamonada</taxon>
        <taxon>Carpediemonas-like organisms</taxon>
        <taxon>Kipferlia</taxon>
    </lineage>
</organism>
<keyword evidence="2" id="KW-1185">Reference proteome</keyword>
<evidence type="ECO:0000313" key="2">
    <source>
        <dbReference type="Proteomes" id="UP000265618"/>
    </source>
</evidence>
<gene>
    <name evidence="1" type="ORF">KIPB_009965</name>
</gene>
<dbReference type="Proteomes" id="UP000265618">
    <property type="component" value="Unassembled WGS sequence"/>
</dbReference>
<protein>
    <submittedName>
        <fullName evidence="1">Uncharacterized protein</fullName>
    </submittedName>
</protein>
<proteinExistence type="predicted"/>
<comment type="caution">
    <text evidence="1">The sequence shown here is derived from an EMBL/GenBank/DDBJ whole genome shotgun (WGS) entry which is preliminary data.</text>
</comment>
<accession>A0A9K3D5U2</accession>
<dbReference type="AlphaFoldDB" id="A0A9K3D5U2"/>
<feature type="non-terminal residue" evidence="1">
    <location>
        <position position="1"/>
    </location>
</feature>
<reference evidence="1 2" key="1">
    <citation type="journal article" date="2018" name="PLoS ONE">
        <title>The draft genome of Kipferlia bialata reveals reductive genome evolution in fornicate parasites.</title>
        <authorList>
            <person name="Tanifuji G."/>
            <person name="Takabayashi S."/>
            <person name="Kume K."/>
            <person name="Takagi M."/>
            <person name="Nakayama T."/>
            <person name="Kamikawa R."/>
            <person name="Inagaki Y."/>
            <person name="Hashimoto T."/>
        </authorList>
    </citation>
    <scope>NUCLEOTIDE SEQUENCE [LARGE SCALE GENOMIC DNA]</scope>
    <source>
        <strain evidence="1">NY0173</strain>
    </source>
</reference>
<evidence type="ECO:0000313" key="1">
    <source>
        <dbReference type="EMBL" id="GIQ87844.1"/>
    </source>
</evidence>
<name>A0A9K3D5U2_9EUKA</name>
<dbReference type="EMBL" id="BDIP01003545">
    <property type="protein sequence ID" value="GIQ87844.1"/>
    <property type="molecule type" value="Genomic_DNA"/>
</dbReference>